<dbReference type="AlphaFoldDB" id="A0A0G0V7N2"/>
<accession>A0A0G0V7N2</accession>
<organism evidence="1 2">
    <name type="scientific">Candidatus Uhrbacteria bacterium GW2011_GWF2_41_16</name>
    <dbReference type="NCBI Taxonomy" id="1618997"/>
    <lineage>
        <taxon>Bacteria</taxon>
        <taxon>Candidatus Uhriibacteriota</taxon>
    </lineage>
</organism>
<comment type="caution">
    <text evidence="1">The sequence shown here is derived from an EMBL/GenBank/DDBJ whole genome shotgun (WGS) entry which is preliminary data.</text>
</comment>
<sequence length="137" mass="15063">MSYTDREIMAKIRASLKLNFSKPIPLRGERSFQAQLTPKGVHVDNLGASSLLPWADFLETVRFLEQQGGRALKGNATDRGGRLGTQLLPIDSIEGHLAHINYGKTLGDSVFRRIVPIAHILALAGICRNGRGYLELV</sequence>
<gene>
    <name evidence="1" type="ORF">UU48_C0045G0001</name>
</gene>
<evidence type="ECO:0000313" key="2">
    <source>
        <dbReference type="Proteomes" id="UP000034746"/>
    </source>
</evidence>
<dbReference type="EMBL" id="LCAU01000045">
    <property type="protein sequence ID" value="KKR95681.1"/>
    <property type="molecule type" value="Genomic_DNA"/>
</dbReference>
<name>A0A0G0V7N2_9BACT</name>
<protein>
    <submittedName>
        <fullName evidence="1">Uncharacterized protein</fullName>
    </submittedName>
</protein>
<dbReference type="Proteomes" id="UP000034746">
    <property type="component" value="Unassembled WGS sequence"/>
</dbReference>
<proteinExistence type="predicted"/>
<reference evidence="1 2" key="1">
    <citation type="journal article" date="2015" name="Nature">
        <title>rRNA introns, odd ribosomes, and small enigmatic genomes across a large radiation of phyla.</title>
        <authorList>
            <person name="Brown C.T."/>
            <person name="Hug L.A."/>
            <person name="Thomas B.C."/>
            <person name="Sharon I."/>
            <person name="Castelle C.J."/>
            <person name="Singh A."/>
            <person name="Wilkins M.J."/>
            <person name="Williams K.H."/>
            <person name="Banfield J.F."/>
        </authorList>
    </citation>
    <scope>NUCLEOTIDE SEQUENCE [LARGE SCALE GENOMIC DNA]</scope>
</reference>
<evidence type="ECO:0000313" key="1">
    <source>
        <dbReference type="EMBL" id="KKR95681.1"/>
    </source>
</evidence>